<organism evidence="2 3">
    <name type="scientific">Listeria newyorkensis</name>
    <dbReference type="NCBI Taxonomy" id="1497681"/>
    <lineage>
        <taxon>Bacteria</taxon>
        <taxon>Bacillati</taxon>
        <taxon>Bacillota</taxon>
        <taxon>Bacilli</taxon>
        <taxon>Bacillales</taxon>
        <taxon>Listeriaceae</taxon>
        <taxon>Listeria</taxon>
    </lineage>
</organism>
<keyword evidence="1" id="KW-0472">Membrane</keyword>
<dbReference type="AlphaFoldDB" id="A0A841YY01"/>
<dbReference type="RefSeq" id="WP_156110591.1">
    <property type="nucleotide sequence ID" value="NZ_BJEY01000020.1"/>
</dbReference>
<name>A0A841YY01_9LIST</name>
<keyword evidence="1" id="KW-1133">Transmembrane helix</keyword>
<dbReference type="EMBL" id="JAARQN010000014">
    <property type="protein sequence ID" value="MBC1458731.1"/>
    <property type="molecule type" value="Genomic_DNA"/>
</dbReference>
<sequence>MMAFSLGDMIFTAIVFFIPITIIIAIILLVITLSRTKNRPARDKYPDHKA</sequence>
<feature type="transmembrane region" description="Helical" evidence="1">
    <location>
        <begin position="12"/>
        <end position="34"/>
    </location>
</feature>
<gene>
    <name evidence="2" type="ORF">HB850_13280</name>
</gene>
<keyword evidence="1" id="KW-0812">Transmembrane</keyword>
<comment type="caution">
    <text evidence="2">The sequence shown here is derived from an EMBL/GenBank/DDBJ whole genome shotgun (WGS) entry which is preliminary data.</text>
</comment>
<evidence type="ECO:0000313" key="3">
    <source>
        <dbReference type="Proteomes" id="UP000569903"/>
    </source>
</evidence>
<proteinExistence type="predicted"/>
<reference evidence="2 3" key="1">
    <citation type="submission" date="2020-03" db="EMBL/GenBank/DDBJ databases">
        <title>Soil Listeria distribution.</title>
        <authorList>
            <person name="Liao J."/>
            <person name="Wiedmann M."/>
        </authorList>
    </citation>
    <scope>NUCLEOTIDE SEQUENCE [LARGE SCALE GENOMIC DNA]</scope>
    <source>
        <strain evidence="2 3">FSL L7-1614</strain>
    </source>
</reference>
<evidence type="ECO:0000313" key="2">
    <source>
        <dbReference type="EMBL" id="MBC1458731.1"/>
    </source>
</evidence>
<dbReference type="Proteomes" id="UP000569903">
    <property type="component" value="Unassembled WGS sequence"/>
</dbReference>
<accession>A0A841YY01</accession>
<protein>
    <submittedName>
        <fullName evidence="2">Uncharacterized protein</fullName>
    </submittedName>
</protein>
<evidence type="ECO:0000256" key="1">
    <source>
        <dbReference type="SAM" id="Phobius"/>
    </source>
</evidence>